<dbReference type="PROSITE" id="PS00143">
    <property type="entry name" value="INSULINASE"/>
    <property type="match status" value="1"/>
</dbReference>
<dbReference type="SUPFAM" id="SSF63411">
    <property type="entry name" value="LuxS/MPP-like metallohydrolase"/>
    <property type="match status" value="2"/>
</dbReference>
<proteinExistence type="inferred from homology"/>
<dbReference type="Proteomes" id="UP001429564">
    <property type="component" value="Unassembled WGS sequence"/>
</dbReference>
<dbReference type="PANTHER" id="PTHR11851">
    <property type="entry name" value="METALLOPROTEASE"/>
    <property type="match status" value="1"/>
</dbReference>
<dbReference type="InterPro" id="IPR011249">
    <property type="entry name" value="Metalloenz_LuxS/M16"/>
</dbReference>
<evidence type="ECO:0000313" key="8">
    <source>
        <dbReference type="Proteomes" id="UP001429564"/>
    </source>
</evidence>
<evidence type="ECO:0000256" key="4">
    <source>
        <dbReference type="RuleBase" id="RU004447"/>
    </source>
</evidence>
<dbReference type="InterPro" id="IPR001431">
    <property type="entry name" value="Pept_M16_Zn_BS"/>
</dbReference>
<evidence type="ECO:0000256" key="3">
    <source>
        <dbReference type="ARBA" id="ARBA00023049"/>
    </source>
</evidence>
<dbReference type="PANTHER" id="PTHR11851:SF49">
    <property type="entry name" value="MITOCHONDRIAL-PROCESSING PEPTIDASE SUBUNIT ALPHA"/>
    <property type="match status" value="1"/>
</dbReference>
<comment type="similarity">
    <text evidence="2 4">Belongs to the peptidase M16 family.</text>
</comment>
<feature type="domain" description="Peptidase M16 N-terminal" evidence="5">
    <location>
        <begin position="13"/>
        <end position="160"/>
    </location>
</feature>
<gene>
    <name evidence="7" type="ORF">DL239_10755</name>
</gene>
<dbReference type="Pfam" id="PF05193">
    <property type="entry name" value="Peptidase_M16_C"/>
    <property type="match status" value="1"/>
</dbReference>
<reference evidence="7 8" key="1">
    <citation type="submission" date="2018-05" db="EMBL/GenBank/DDBJ databases">
        <authorList>
            <person name="Zhang Y.-J."/>
        </authorList>
    </citation>
    <scope>NUCLEOTIDE SEQUENCE [LARGE SCALE GENOMIC DNA]</scope>
    <source>
        <strain evidence="7 8">CY04</strain>
    </source>
</reference>
<name>A0ABX0WB92_9RHOB</name>
<keyword evidence="3" id="KW-0378">Hydrolase</keyword>
<keyword evidence="3" id="KW-0482">Metalloprotease</keyword>
<evidence type="ECO:0000259" key="5">
    <source>
        <dbReference type="Pfam" id="PF00675"/>
    </source>
</evidence>
<organism evidence="7 8">
    <name type="scientific">Parasedimentitalea denitrificans</name>
    <dbReference type="NCBI Taxonomy" id="2211118"/>
    <lineage>
        <taxon>Bacteria</taxon>
        <taxon>Pseudomonadati</taxon>
        <taxon>Pseudomonadota</taxon>
        <taxon>Alphaproteobacteria</taxon>
        <taxon>Rhodobacterales</taxon>
        <taxon>Paracoccaceae</taxon>
        <taxon>Parasedimentitalea</taxon>
    </lineage>
</organism>
<dbReference type="EMBL" id="QHLQ01000009">
    <property type="protein sequence ID" value="NIZ61456.1"/>
    <property type="molecule type" value="Genomic_DNA"/>
</dbReference>
<accession>A0ABX0WB92</accession>
<dbReference type="Gene3D" id="3.30.830.10">
    <property type="entry name" value="Metalloenzyme, LuxS/M16 peptidase-like"/>
    <property type="match status" value="2"/>
</dbReference>
<evidence type="ECO:0000256" key="2">
    <source>
        <dbReference type="ARBA" id="ARBA00007261"/>
    </source>
</evidence>
<dbReference type="InterPro" id="IPR007863">
    <property type="entry name" value="Peptidase_M16_C"/>
</dbReference>
<dbReference type="InterPro" id="IPR050361">
    <property type="entry name" value="MPP/UQCRC_Complex"/>
</dbReference>
<protein>
    <submittedName>
        <fullName evidence="7">Peptidase M16</fullName>
    </submittedName>
</protein>
<keyword evidence="8" id="KW-1185">Reference proteome</keyword>
<comment type="cofactor">
    <cofactor evidence="1">
        <name>Zn(2+)</name>
        <dbReference type="ChEBI" id="CHEBI:29105"/>
    </cofactor>
</comment>
<evidence type="ECO:0000256" key="1">
    <source>
        <dbReference type="ARBA" id="ARBA00001947"/>
    </source>
</evidence>
<comment type="caution">
    <text evidence="7">The sequence shown here is derived from an EMBL/GenBank/DDBJ whole genome shotgun (WGS) entry which is preliminary data.</text>
</comment>
<sequence>MTVQQDQLANGFRIVSENMPGLQSASIGIWVTAGGRHERLEQNGIAHFLEHMAFKGTASRSALQIAEAIEDVGGYINAYTSREVTAYYARVLQDDVPLALDVISDIVLNPVFDPKEIEIERGVILQEIGQSLDTPDDVIFDWLQEESYHNQPLGRTILGPTERVSAFSRDDLAGFVSEHYGPGQMILSAAGAVDHDALVKAAEKLFGHLEPRDSKLVDLARFTGGEARQEKSLEQAHFALALESPGYRDDAIYTAQIYSSALGGGMSSRLFQEIREKRGLCYSIFAQTGAYADTGTTTIYAGTSAGQLGELAEITIDEMKRAAEDMGPEEVARARAQMKAGMLMGLESPSTRAERLARLVQIWDKVPPLSDTVARIDAVTTGDVREFAETMATQAPAALALYGPVSQAPSLSQLQERRSA</sequence>
<dbReference type="Pfam" id="PF00675">
    <property type="entry name" value="Peptidase_M16"/>
    <property type="match status" value="1"/>
</dbReference>
<dbReference type="InterPro" id="IPR011765">
    <property type="entry name" value="Pept_M16_N"/>
</dbReference>
<keyword evidence="3" id="KW-0645">Protease</keyword>
<evidence type="ECO:0000259" key="6">
    <source>
        <dbReference type="Pfam" id="PF05193"/>
    </source>
</evidence>
<dbReference type="RefSeq" id="WP_167684099.1">
    <property type="nucleotide sequence ID" value="NZ_QHLQ01000009.1"/>
</dbReference>
<feature type="domain" description="Peptidase M16 C-terminal" evidence="6">
    <location>
        <begin position="167"/>
        <end position="338"/>
    </location>
</feature>
<evidence type="ECO:0000313" key="7">
    <source>
        <dbReference type="EMBL" id="NIZ61456.1"/>
    </source>
</evidence>